<dbReference type="EMBL" id="JACHXU010000029">
    <property type="protein sequence ID" value="MBB3209950.1"/>
    <property type="molecule type" value="Genomic_DNA"/>
</dbReference>
<dbReference type="AlphaFoldDB" id="A0A7W5H9C0"/>
<sequence>MPADSTTSETALTAGQFLRQPNDVATAPEAFSNELIEVELRFEFAKFPLSRIENITVA</sequence>
<evidence type="ECO:0000313" key="2">
    <source>
        <dbReference type="Proteomes" id="UP000536179"/>
    </source>
</evidence>
<comment type="caution">
    <text evidence="1">The sequence shown here is derived from an EMBL/GenBank/DDBJ whole genome shotgun (WGS) entry which is preliminary data.</text>
</comment>
<evidence type="ECO:0000313" key="1">
    <source>
        <dbReference type="EMBL" id="MBB3209950.1"/>
    </source>
</evidence>
<proteinExistence type="predicted"/>
<organism evidence="1 2">
    <name type="scientific">Aporhodopirellula rubra</name>
    <dbReference type="NCBI Taxonomy" id="980271"/>
    <lineage>
        <taxon>Bacteria</taxon>
        <taxon>Pseudomonadati</taxon>
        <taxon>Planctomycetota</taxon>
        <taxon>Planctomycetia</taxon>
        <taxon>Pirellulales</taxon>
        <taxon>Pirellulaceae</taxon>
        <taxon>Aporhodopirellula</taxon>
    </lineage>
</organism>
<gene>
    <name evidence="1" type="ORF">FHS27_005795</name>
</gene>
<dbReference type="Proteomes" id="UP000536179">
    <property type="component" value="Unassembled WGS sequence"/>
</dbReference>
<accession>A0A7W5H9C0</accession>
<protein>
    <submittedName>
        <fullName evidence="1">Uncharacterized protein</fullName>
    </submittedName>
</protein>
<name>A0A7W5H9C0_9BACT</name>
<reference evidence="1 2" key="1">
    <citation type="submission" date="2020-08" db="EMBL/GenBank/DDBJ databases">
        <title>Genomic Encyclopedia of Type Strains, Phase III (KMG-III): the genomes of soil and plant-associated and newly described type strains.</title>
        <authorList>
            <person name="Whitman W."/>
        </authorList>
    </citation>
    <scope>NUCLEOTIDE SEQUENCE [LARGE SCALE GENOMIC DNA]</scope>
    <source>
        <strain evidence="1 2">CECT 8075</strain>
    </source>
</reference>
<keyword evidence="2" id="KW-1185">Reference proteome</keyword>